<dbReference type="RefSeq" id="WP_072896108.1">
    <property type="nucleotide sequence ID" value="NZ_FQWZ01000003.1"/>
</dbReference>
<evidence type="ECO:0000313" key="3">
    <source>
        <dbReference type="EMBL" id="SHG81380.1"/>
    </source>
</evidence>
<reference evidence="3 4" key="1">
    <citation type="submission" date="2016-11" db="EMBL/GenBank/DDBJ databases">
        <authorList>
            <person name="Jaros S."/>
            <person name="Januszkiewicz K."/>
            <person name="Wedrychowicz H."/>
        </authorList>
    </citation>
    <scope>NUCLEOTIDE SEQUENCE [LARGE SCALE GENOMIC DNA]</scope>
    <source>
        <strain evidence="3 4">CGMCC 1.7049</strain>
    </source>
</reference>
<dbReference type="PROSITE" id="PS51662">
    <property type="entry name" value="BP_PHYTASE"/>
    <property type="match status" value="1"/>
</dbReference>
<dbReference type="InterPro" id="IPR003431">
    <property type="entry name" value="B-propeller_Phytase"/>
</dbReference>
<proteinExistence type="predicted"/>
<dbReference type="PROSITE" id="PS51257">
    <property type="entry name" value="PROKAR_LIPOPROTEIN"/>
    <property type="match status" value="1"/>
</dbReference>
<name>A0A1M5MVL9_9GAMM</name>
<feature type="signal peptide" evidence="1">
    <location>
        <begin position="1"/>
        <end position="22"/>
    </location>
</feature>
<gene>
    <name evidence="3" type="ORF">SAMN04488068_1493</name>
</gene>
<protein>
    <submittedName>
        <fullName evidence="3">3-phytase</fullName>
    </submittedName>
</protein>
<dbReference type="GO" id="GO:0016158">
    <property type="term" value="F:inositol hexakisphosphate 3-phosphatase activity"/>
    <property type="evidence" value="ECO:0007669"/>
    <property type="project" value="InterPro"/>
</dbReference>
<dbReference type="Gene3D" id="2.120.10.30">
    <property type="entry name" value="TolB, C-terminal domain"/>
    <property type="match status" value="1"/>
</dbReference>
<evidence type="ECO:0000313" key="4">
    <source>
        <dbReference type="Proteomes" id="UP000199758"/>
    </source>
</evidence>
<dbReference type="AlphaFoldDB" id="A0A1M5MVL9"/>
<dbReference type="SUPFAM" id="SSF50956">
    <property type="entry name" value="Thermostable phytase (3-phytase)"/>
    <property type="match status" value="1"/>
</dbReference>
<organism evidence="3 4">
    <name type="scientific">Hydrocarboniphaga daqingensis</name>
    <dbReference type="NCBI Taxonomy" id="490188"/>
    <lineage>
        <taxon>Bacteria</taxon>
        <taxon>Pseudomonadati</taxon>
        <taxon>Pseudomonadota</taxon>
        <taxon>Gammaproteobacteria</taxon>
        <taxon>Nevskiales</taxon>
        <taxon>Nevskiaceae</taxon>
        <taxon>Hydrocarboniphaga</taxon>
    </lineage>
</organism>
<dbReference type="Proteomes" id="UP000199758">
    <property type="component" value="Unassembled WGS sequence"/>
</dbReference>
<accession>A0A1M5MVL9</accession>
<feature type="domain" description="BPP" evidence="2">
    <location>
        <begin position="25"/>
        <end position="349"/>
    </location>
</feature>
<keyword evidence="4" id="KW-1185">Reference proteome</keyword>
<dbReference type="InterPro" id="IPR011042">
    <property type="entry name" value="6-blade_b-propeller_TolB-like"/>
</dbReference>
<evidence type="ECO:0000259" key="2">
    <source>
        <dbReference type="PROSITE" id="PS51662"/>
    </source>
</evidence>
<dbReference type="EMBL" id="FQWZ01000003">
    <property type="protein sequence ID" value="SHG81380.1"/>
    <property type="molecule type" value="Genomic_DNA"/>
</dbReference>
<sequence>MRRTPVAMPALTALALLTTACATTPRQPIDGTRQVRATVETTPVATGNDAADDPAIWRNAADPARSLIVATDKKAGLHVYELDGRQRQFLPAARLNNVDLRADLQLGGEPAVIVAASDRSQIDRAQLALFLLAPASGELRPLATVPVGNGEAYGSCLYRRAADAALFAFVVDKDGNIVELALDLSGRVPQAKAGRRFKLGSQSEGCVVDDRTGLLYVGEEDVGIWRIDLNAGADPRPVAFARVDDRNLVADVEGLALAPQGERGGWLIASSQGDSSYVAYRLDDGRPVGRFQIVDGAVDGTRETDGIELMLGDFGPQFPDGLFVAQDGDNAPDLQNFKLVPWQAIRAVLGGSP</sequence>
<evidence type="ECO:0000256" key="1">
    <source>
        <dbReference type="SAM" id="SignalP"/>
    </source>
</evidence>
<dbReference type="Pfam" id="PF02333">
    <property type="entry name" value="Phytase"/>
    <property type="match status" value="1"/>
</dbReference>
<dbReference type="STRING" id="490188.SAMN04488068_1493"/>
<keyword evidence="1" id="KW-0732">Signal</keyword>
<feature type="chain" id="PRO_5012183597" evidence="1">
    <location>
        <begin position="23"/>
        <end position="353"/>
    </location>
</feature>